<geneLocation type="plasmid" evidence="3 4">
    <name>unnamed4</name>
</geneLocation>
<dbReference type="EMBL" id="CP029834">
    <property type="protein sequence ID" value="AWU97850.1"/>
    <property type="molecule type" value="Genomic_DNA"/>
</dbReference>
<feature type="transmembrane region" description="Helical" evidence="2">
    <location>
        <begin position="35"/>
        <end position="55"/>
    </location>
</feature>
<proteinExistence type="predicted"/>
<dbReference type="RefSeq" id="WP_111070645.1">
    <property type="nucleotide sequence ID" value="NZ_CP029834.1"/>
</dbReference>
<keyword evidence="4" id="KW-1185">Reference proteome</keyword>
<organism evidence="3 4">
    <name type="scientific">Azospirillum ramasamyi</name>
    <dbReference type="NCBI Taxonomy" id="682998"/>
    <lineage>
        <taxon>Bacteria</taxon>
        <taxon>Pseudomonadati</taxon>
        <taxon>Pseudomonadota</taxon>
        <taxon>Alphaproteobacteria</taxon>
        <taxon>Rhodospirillales</taxon>
        <taxon>Azospirillaceae</taxon>
        <taxon>Azospirillum</taxon>
    </lineage>
</organism>
<evidence type="ECO:0000313" key="3">
    <source>
        <dbReference type="EMBL" id="AWU97850.1"/>
    </source>
</evidence>
<feature type="compositionally biased region" description="Low complexity" evidence="1">
    <location>
        <begin position="63"/>
        <end position="77"/>
    </location>
</feature>
<feature type="compositionally biased region" description="Basic and acidic residues" evidence="1">
    <location>
        <begin position="9"/>
        <end position="20"/>
    </location>
</feature>
<name>A0A2U9SE24_9PROT</name>
<evidence type="ECO:0000313" key="4">
    <source>
        <dbReference type="Proteomes" id="UP000249605"/>
    </source>
</evidence>
<feature type="region of interest" description="Disordered" evidence="1">
    <location>
        <begin position="1"/>
        <end position="23"/>
    </location>
</feature>
<evidence type="ECO:0000256" key="1">
    <source>
        <dbReference type="SAM" id="MobiDB-lite"/>
    </source>
</evidence>
<gene>
    <name evidence="3" type="ORF">DM194_25835</name>
</gene>
<keyword evidence="3" id="KW-0614">Plasmid</keyword>
<dbReference type="Proteomes" id="UP000249605">
    <property type="component" value="Plasmid unnamed4"/>
</dbReference>
<protein>
    <submittedName>
        <fullName evidence="3">Uncharacterized protein</fullName>
    </submittedName>
</protein>
<accession>A0A2U9SE24</accession>
<keyword evidence="2" id="KW-1133">Transmembrane helix</keyword>
<dbReference type="KEGG" id="azm:DM194_25835"/>
<keyword evidence="2" id="KW-0472">Membrane</keyword>
<feature type="region of interest" description="Disordered" evidence="1">
    <location>
        <begin position="63"/>
        <end position="118"/>
    </location>
</feature>
<evidence type="ECO:0000256" key="2">
    <source>
        <dbReference type="SAM" id="Phobius"/>
    </source>
</evidence>
<reference evidence="3 4" key="1">
    <citation type="submission" date="2018-06" db="EMBL/GenBank/DDBJ databases">
        <title>Complete genome sequencing of Azospirillum sp. M2T2B2.</title>
        <authorList>
            <person name="Heo J."/>
            <person name="Kim S.-J."/>
            <person name="Kwon S.-W."/>
            <person name="Anandham R."/>
        </authorList>
    </citation>
    <scope>NUCLEOTIDE SEQUENCE [LARGE SCALE GENOMIC DNA]</scope>
    <source>
        <strain evidence="3 4">M2T2B2</strain>
        <plasmid evidence="3 4">unnamed4</plasmid>
    </source>
</reference>
<dbReference type="AlphaFoldDB" id="A0A2U9SE24"/>
<sequence>MTIIARRNSSHDRIPPRDGNAEPDPVAARLRRRHWMVLALAVLLLAGVVRAAVYLTALSPATAGATASPVADPAAAPWGPHPLGPRPWKLARILSGKPPETAEHTPPAALPASPVRPDEALQRLAEQGWTALRPAAIPAAARTAGIAVSPQSASP</sequence>
<keyword evidence="2" id="KW-0812">Transmembrane</keyword>